<protein>
    <submittedName>
        <fullName evidence="1">Uncharacterized protein</fullName>
    </submittedName>
</protein>
<reference evidence="1" key="1">
    <citation type="submission" date="2022-05" db="EMBL/GenBank/DDBJ databases">
        <authorList>
            <person name="Okamura Y."/>
        </authorList>
    </citation>
    <scope>NUCLEOTIDE SEQUENCE</scope>
</reference>
<evidence type="ECO:0000313" key="1">
    <source>
        <dbReference type="EMBL" id="CAH4036207.1"/>
    </source>
</evidence>
<comment type="caution">
    <text evidence="1">The sequence shown here is derived from an EMBL/GenBank/DDBJ whole genome shotgun (WGS) entry which is preliminary data.</text>
</comment>
<name>A0A9P0TPN4_PIEBR</name>
<sequence>MYPQDAEPQISQSPKPQTLPEEHIVNVAHNSNTSNLVLSPSHRQNSRLQSVYALKMEMYLHLQNLLNRYFNNKQQTFFYSPVYFVLVLWW</sequence>
<organism evidence="1 2">
    <name type="scientific">Pieris brassicae</name>
    <name type="common">White butterfly</name>
    <name type="synonym">Large white butterfly</name>
    <dbReference type="NCBI Taxonomy" id="7116"/>
    <lineage>
        <taxon>Eukaryota</taxon>
        <taxon>Metazoa</taxon>
        <taxon>Ecdysozoa</taxon>
        <taxon>Arthropoda</taxon>
        <taxon>Hexapoda</taxon>
        <taxon>Insecta</taxon>
        <taxon>Pterygota</taxon>
        <taxon>Neoptera</taxon>
        <taxon>Endopterygota</taxon>
        <taxon>Lepidoptera</taxon>
        <taxon>Glossata</taxon>
        <taxon>Ditrysia</taxon>
        <taxon>Papilionoidea</taxon>
        <taxon>Pieridae</taxon>
        <taxon>Pierinae</taxon>
        <taxon>Pieris</taxon>
    </lineage>
</organism>
<accession>A0A9P0TPN4</accession>
<dbReference type="Proteomes" id="UP001152562">
    <property type="component" value="Unassembled WGS sequence"/>
</dbReference>
<dbReference type="AlphaFoldDB" id="A0A9P0TPN4"/>
<proteinExistence type="predicted"/>
<dbReference type="EMBL" id="CALOZG010000059">
    <property type="protein sequence ID" value="CAH4036207.1"/>
    <property type="molecule type" value="Genomic_DNA"/>
</dbReference>
<keyword evidence="2" id="KW-1185">Reference proteome</keyword>
<gene>
    <name evidence="1" type="ORF">PIBRA_LOCUS12042</name>
</gene>
<evidence type="ECO:0000313" key="2">
    <source>
        <dbReference type="Proteomes" id="UP001152562"/>
    </source>
</evidence>